<sequence>MPLTDTAGTPWKTQRPLPFLKEEMFYILILLACSVAATVIFFVTLVRNFNKHVLLMAAAVTMLINMFAMHYVTWLGLCLTVSLPLSVVYVLGVTFPGFAAGRENGRGEGTGKGGTSGRRGHDSGRVRRSGGRGESDREDGK</sequence>
<keyword evidence="2" id="KW-0812">Transmembrane</keyword>
<accession>A0A1Q9JKF5</accession>
<proteinExistence type="predicted"/>
<dbReference type="AlphaFoldDB" id="A0A1Q9JKF5"/>
<organism evidence="3 4">
    <name type="scientific">Hornefia porci</name>
    <dbReference type="NCBI Taxonomy" id="2652292"/>
    <lineage>
        <taxon>Bacteria</taxon>
        <taxon>Bacillati</taxon>
        <taxon>Bacillota</taxon>
        <taxon>Clostridia</taxon>
        <taxon>Peptostreptococcales</taxon>
        <taxon>Anaerovoracaceae</taxon>
        <taxon>Hornefia</taxon>
    </lineage>
</organism>
<feature type="transmembrane region" description="Helical" evidence="2">
    <location>
        <begin position="53"/>
        <end position="73"/>
    </location>
</feature>
<keyword evidence="2" id="KW-0472">Membrane</keyword>
<gene>
    <name evidence="3" type="ORF">BHK98_11860</name>
</gene>
<evidence type="ECO:0000256" key="2">
    <source>
        <dbReference type="SAM" id="Phobius"/>
    </source>
</evidence>
<dbReference type="Proteomes" id="UP000187404">
    <property type="component" value="Unassembled WGS sequence"/>
</dbReference>
<feature type="transmembrane region" description="Helical" evidence="2">
    <location>
        <begin position="79"/>
        <end position="99"/>
    </location>
</feature>
<evidence type="ECO:0000313" key="3">
    <source>
        <dbReference type="EMBL" id="OLR56698.1"/>
    </source>
</evidence>
<name>A0A1Q9JKF5_9FIRM</name>
<protein>
    <submittedName>
        <fullName evidence="3">Uncharacterized protein</fullName>
    </submittedName>
</protein>
<feature type="compositionally biased region" description="Basic and acidic residues" evidence="1">
    <location>
        <begin position="119"/>
        <end position="141"/>
    </location>
</feature>
<keyword evidence="4" id="KW-1185">Reference proteome</keyword>
<dbReference type="STRING" id="1261640.BHK98_11860"/>
<feature type="transmembrane region" description="Helical" evidence="2">
    <location>
        <begin position="24"/>
        <end position="46"/>
    </location>
</feature>
<dbReference type="EMBL" id="MJIE01000001">
    <property type="protein sequence ID" value="OLR56698.1"/>
    <property type="molecule type" value="Genomic_DNA"/>
</dbReference>
<evidence type="ECO:0000313" key="4">
    <source>
        <dbReference type="Proteomes" id="UP000187404"/>
    </source>
</evidence>
<comment type="caution">
    <text evidence="3">The sequence shown here is derived from an EMBL/GenBank/DDBJ whole genome shotgun (WGS) entry which is preliminary data.</text>
</comment>
<feature type="compositionally biased region" description="Gly residues" evidence="1">
    <location>
        <begin position="107"/>
        <end position="117"/>
    </location>
</feature>
<feature type="region of interest" description="Disordered" evidence="1">
    <location>
        <begin position="98"/>
        <end position="141"/>
    </location>
</feature>
<keyword evidence="2" id="KW-1133">Transmembrane helix</keyword>
<evidence type="ECO:0000256" key="1">
    <source>
        <dbReference type="SAM" id="MobiDB-lite"/>
    </source>
</evidence>
<reference evidence="3 4" key="1">
    <citation type="journal article" date="2016" name="Appl. Environ. Microbiol.">
        <title>Function and Phylogeny of Bacterial Butyryl Coenzyme A:Acetate Transferases and Their Diversity in the Proximal Colon of Swine.</title>
        <authorList>
            <person name="Trachsel J."/>
            <person name="Bayles D.O."/>
            <person name="Looft T."/>
            <person name="Levine U.Y."/>
            <person name="Allen H.K."/>
        </authorList>
    </citation>
    <scope>NUCLEOTIDE SEQUENCE [LARGE SCALE GENOMIC DNA]</scope>
    <source>
        <strain evidence="3 4">68-3-10</strain>
    </source>
</reference>